<keyword evidence="10" id="KW-1185">Reference proteome</keyword>
<keyword evidence="6" id="KW-0206">Cytoskeleton</keyword>
<reference evidence="9" key="1">
    <citation type="submission" date="2020-03" db="EMBL/GenBank/DDBJ databases">
        <authorList>
            <person name="Chebbi M.A."/>
            <person name="Drezen J.M."/>
        </authorList>
    </citation>
    <scope>NUCLEOTIDE SEQUENCE</scope>
    <source>
        <tissue evidence="9">Whole body</tissue>
    </source>
</reference>
<keyword evidence="7" id="KW-0966">Cell projection</keyword>
<dbReference type="EMBL" id="JAAOIC020000052">
    <property type="protein sequence ID" value="KAG8035979.1"/>
    <property type="molecule type" value="Genomic_DNA"/>
</dbReference>
<dbReference type="AlphaFoldDB" id="A0A8J5RB03"/>
<comment type="caution">
    <text evidence="9">The sequence shown here is derived from an EMBL/GenBank/DDBJ whole genome shotgun (WGS) entry which is preliminary data.</text>
</comment>
<comment type="subcellular location">
    <subcellularLocation>
        <location evidence="1">Cell projection</location>
        <location evidence="1">Cilium</location>
    </subcellularLocation>
    <subcellularLocation>
        <location evidence="2">Cytoplasm</location>
        <location evidence="2">Cytoskeleton</location>
    </subcellularLocation>
</comment>
<dbReference type="InterPro" id="IPR006606">
    <property type="entry name" value="BBL5"/>
</dbReference>
<dbReference type="OrthoDB" id="10261999at2759"/>
<dbReference type="InterPro" id="IPR014003">
    <property type="entry name" value="BBS5_PH"/>
</dbReference>
<accession>A0A8J5RB03</accession>
<dbReference type="GO" id="GO:0034464">
    <property type="term" value="C:BBSome"/>
    <property type="evidence" value="ECO:0007669"/>
    <property type="project" value="InterPro"/>
</dbReference>
<organism evidence="9 10">
    <name type="scientific">Cotesia typhae</name>
    <dbReference type="NCBI Taxonomy" id="2053667"/>
    <lineage>
        <taxon>Eukaryota</taxon>
        <taxon>Metazoa</taxon>
        <taxon>Ecdysozoa</taxon>
        <taxon>Arthropoda</taxon>
        <taxon>Hexapoda</taxon>
        <taxon>Insecta</taxon>
        <taxon>Pterygota</taxon>
        <taxon>Neoptera</taxon>
        <taxon>Endopterygota</taxon>
        <taxon>Hymenoptera</taxon>
        <taxon>Apocrita</taxon>
        <taxon>Ichneumonoidea</taxon>
        <taxon>Braconidae</taxon>
        <taxon>Microgastrinae</taxon>
        <taxon>Cotesia</taxon>
    </lineage>
</organism>
<evidence type="ECO:0000256" key="7">
    <source>
        <dbReference type="ARBA" id="ARBA00023273"/>
    </source>
</evidence>
<comment type="similarity">
    <text evidence="3">Belongs to the BBS5 family.</text>
</comment>
<name>A0A8J5RB03_9HYME</name>
<dbReference type="PANTHER" id="PTHR21351">
    <property type="entry name" value="BARDET-BIEDL SYNDROME PROTEIN 5"/>
    <property type="match status" value="1"/>
</dbReference>
<dbReference type="GO" id="GO:0036064">
    <property type="term" value="C:ciliary basal body"/>
    <property type="evidence" value="ECO:0007669"/>
    <property type="project" value="TreeGrafter"/>
</dbReference>
<dbReference type="Pfam" id="PF07289">
    <property type="entry name" value="BBL5"/>
    <property type="match status" value="1"/>
</dbReference>
<evidence type="ECO:0000256" key="6">
    <source>
        <dbReference type="ARBA" id="ARBA00023212"/>
    </source>
</evidence>
<sequence length="248" mass="27966">MWQDHEVRFDVSLADLQIRNGEILIDKLDMIEDTKGNAGDQGRLMVTNLRIIWHSLMLPRINLSIGYDTIINTSTKTVNVGNVGTFLVTNIRIVWFADMNHQFNVSLPYLAMESASIKSSKFGPTLVIISTKSSNGYVLGFRVDPVQKLHTLNKEIQTLKTSYDKSPIFGVEYTFEYQGVIEPEVKEEVTKEIQDSNDEISNVFGLYFADDGIKQHQPQLDSYLGLAAEEPRPGISLQSLWELIPGNP</sequence>
<protein>
    <recommendedName>
        <fullName evidence="8">BBSome complex member BBS5 PH domain-containing protein</fullName>
    </recommendedName>
</protein>
<evidence type="ECO:0000259" key="8">
    <source>
        <dbReference type="SMART" id="SM00683"/>
    </source>
</evidence>
<dbReference type="GO" id="GO:0060271">
    <property type="term" value="P:cilium assembly"/>
    <property type="evidence" value="ECO:0007669"/>
    <property type="project" value="TreeGrafter"/>
</dbReference>
<evidence type="ECO:0000313" key="10">
    <source>
        <dbReference type="Proteomes" id="UP000729913"/>
    </source>
</evidence>
<evidence type="ECO:0000256" key="5">
    <source>
        <dbReference type="ARBA" id="ARBA00023069"/>
    </source>
</evidence>
<keyword evidence="4" id="KW-0963">Cytoplasm</keyword>
<gene>
    <name evidence="9" type="ORF">G9C98_003106</name>
</gene>
<dbReference type="GO" id="GO:0032266">
    <property type="term" value="F:phosphatidylinositol-3-phosphate binding"/>
    <property type="evidence" value="ECO:0007669"/>
    <property type="project" value="TreeGrafter"/>
</dbReference>
<dbReference type="PANTHER" id="PTHR21351:SF0">
    <property type="entry name" value="BARDET-BIEDL SYNDROME 5 PROTEIN"/>
    <property type="match status" value="1"/>
</dbReference>
<evidence type="ECO:0000256" key="1">
    <source>
        <dbReference type="ARBA" id="ARBA00004138"/>
    </source>
</evidence>
<proteinExistence type="inferred from homology"/>
<evidence type="ECO:0000256" key="2">
    <source>
        <dbReference type="ARBA" id="ARBA00004245"/>
    </source>
</evidence>
<keyword evidence="5" id="KW-0969">Cilium</keyword>
<evidence type="ECO:0000256" key="4">
    <source>
        <dbReference type="ARBA" id="ARBA00022490"/>
    </source>
</evidence>
<dbReference type="Proteomes" id="UP000729913">
    <property type="component" value="Unassembled WGS sequence"/>
</dbReference>
<evidence type="ECO:0000313" key="9">
    <source>
        <dbReference type="EMBL" id="KAG8035979.1"/>
    </source>
</evidence>
<dbReference type="SMART" id="SM00683">
    <property type="entry name" value="DM16"/>
    <property type="match status" value="2"/>
</dbReference>
<feature type="domain" description="BBSome complex member BBS5 PH" evidence="8">
    <location>
        <begin position="22"/>
        <end position="76"/>
    </location>
</feature>
<reference evidence="9" key="2">
    <citation type="submission" date="2021-04" db="EMBL/GenBank/DDBJ databases">
        <title>Genome-wide patterns of bracovirus chromosomal integration into multiple host tissues during parasitism.</title>
        <authorList>
            <person name="Chebbi M.A.C."/>
        </authorList>
    </citation>
    <scope>NUCLEOTIDE SEQUENCE</scope>
    <source>
        <tissue evidence="9">Whole body</tissue>
    </source>
</reference>
<feature type="domain" description="BBSome complex member BBS5 PH" evidence="8">
    <location>
        <begin position="79"/>
        <end position="118"/>
    </location>
</feature>
<evidence type="ECO:0000256" key="3">
    <source>
        <dbReference type="ARBA" id="ARBA00005822"/>
    </source>
</evidence>